<evidence type="ECO:0000313" key="2">
    <source>
        <dbReference type="Proteomes" id="UP001175211"/>
    </source>
</evidence>
<organism evidence="1 2">
    <name type="scientific">Armillaria tabescens</name>
    <name type="common">Ringless honey mushroom</name>
    <name type="synonym">Agaricus tabescens</name>
    <dbReference type="NCBI Taxonomy" id="1929756"/>
    <lineage>
        <taxon>Eukaryota</taxon>
        <taxon>Fungi</taxon>
        <taxon>Dikarya</taxon>
        <taxon>Basidiomycota</taxon>
        <taxon>Agaricomycotina</taxon>
        <taxon>Agaricomycetes</taxon>
        <taxon>Agaricomycetidae</taxon>
        <taxon>Agaricales</taxon>
        <taxon>Marasmiineae</taxon>
        <taxon>Physalacriaceae</taxon>
        <taxon>Desarmillaria</taxon>
    </lineage>
</organism>
<reference evidence="1" key="1">
    <citation type="submission" date="2023-06" db="EMBL/GenBank/DDBJ databases">
        <authorList>
            <consortium name="Lawrence Berkeley National Laboratory"/>
            <person name="Ahrendt S."/>
            <person name="Sahu N."/>
            <person name="Indic B."/>
            <person name="Wong-Bajracharya J."/>
            <person name="Merenyi Z."/>
            <person name="Ke H.-M."/>
            <person name="Monk M."/>
            <person name="Kocsube S."/>
            <person name="Drula E."/>
            <person name="Lipzen A."/>
            <person name="Balint B."/>
            <person name="Henrissat B."/>
            <person name="Andreopoulos B."/>
            <person name="Martin F.M."/>
            <person name="Harder C.B."/>
            <person name="Rigling D."/>
            <person name="Ford K.L."/>
            <person name="Foster G.D."/>
            <person name="Pangilinan J."/>
            <person name="Papanicolaou A."/>
            <person name="Barry K."/>
            <person name="LaButti K."/>
            <person name="Viragh M."/>
            <person name="Koriabine M."/>
            <person name="Yan M."/>
            <person name="Riley R."/>
            <person name="Champramary S."/>
            <person name="Plett K.L."/>
            <person name="Tsai I.J."/>
            <person name="Slot J."/>
            <person name="Sipos G."/>
            <person name="Plett J."/>
            <person name="Nagy L.G."/>
            <person name="Grigoriev I.V."/>
        </authorList>
    </citation>
    <scope>NUCLEOTIDE SEQUENCE</scope>
    <source>
        <strain evidence="1">CCBAS 213</strain>
    </source>
</reference>
<dbReference type="EMBL" id="JAUEPS010000070">
    <property type="protein sequence ID" value="KAK0441454.1"/>
    <property type="molecule type" value="Genomic_DNA"/>
</dbReference>
<proteinExistence type="predicted"/>
<accession>A0AA39MPQ2</accession>
<sequence>MSRHRVLGRATWGRLKCVAGVSQAAHADVTVKNERYMVILGAKASQPETSGSELGNSKETLLKSVYFQRESVSKIVLNTTIAGNPSSTFIAPRTSRLSQDQEGKQRLQIIDDGRCGSRGSQHAKQLKAGMGLC</sequence>
<name>A0AA39MPQ2_ARMTA</name>
<dbReference type="Proteomes" id="UP001175211">
    <property type="component" value="Unassembled WGS sequence"/>
</dbReference>
<protein>
    <submittedName>
        <fullName evidence="1">Uncharacterized protein</fullName>
    </submittedName>
</protein>
<comment type="caution">
    <text evidence="1">The sequence shown here is derived from an EMBL/GenBank/DDBJ whole genome shotgun (WGS) entry which is preliminary data.</text>
</comment>
<keyword evidence="2" id="KW-1185">Reference proteome</keyword>
<evidence type="ECO:0000313" key="1">
    <source>
        <dbReference type="EMBL" id="KAK0441454.1"/>
    </source>
</evidence>
<dbReference type="RefSeq" id="XP_060323959.1">
    <property type="nucleotide sequence ID" value="XM_060470257.1"/>
</dbReference>
<dbReference type="AlphaFoldDB" id="A0AA39MPQ2"/>
<gene>
    <name evidence="1" type="ORF">EV420DRAFT_1485619</name>
</gene>
<dbReference type="GeneID" id="85353805"/>